<keyword evidence="1" id="KW-0812">Transmembrane</keyword>
<protein>
    <submittedName>
        <fullName evidence="2">Uncharacterized protein</fullName>
    </submittedName>
</protein>
<dbReference type="Proteomes" id="UP001592528">
    <property type="component" value="Unassembled WGS sequence"/>
</dbReference>
<keyword evidence="1" id="KW-1133">Transmembrane helix</keyword>
<reference evidence="2 3" key="1">
    <citation type="submission" date="2024-09" db="EMBL/GenBank/DDBJ databases">
        <authorList>
            <person name="Lee S.D."/>
        </authorList>
    </citation>
    <scope>NUCLEOTIDE SEQUENCE [LARGE SCALE GENOMIC DNA]</scope>
    <source>
        <strain evidence="2 3">N1-5</strain>
    </source>
</reference>
<accession>A0ABV6UJS5</accession>
<dbReference type="RefSeq" id="WP_030262023.1">
    <property type="nucleotide sequence ID" value="NZ_JBHEZZ010000004.1"/>
</dbReference>
<gene>
    <name evidence="2" type="ORF">ACEZDJ_10410</name>
</gene>
<organism evidence="2 3">
    <name type="scientific">Streptacidiphilus cavernicola</name>
    <dbReference type="NCBI Taxonomy" id="3342716"/>
    <lineage>
        <taxon>Bacteria</taxon>
        <taxon>Bacillati</taxon>
        <taxon>Actinomycetota</taxon>
        <taxon>Actinomycetes</taxon>
        <taxon>Kitasatosporales</taxon>
        <taxon>Streptomycetaceae</taxon>
        <taxon>Streptacidiphilus</taxon>
    </lineage>
</organism>
<dbReference type="EMBL" id="JBHEZZ010000004">
    <property type="protein sequence ID" value="MFC1401701.1"/>
    <property type="molecule type" value="Genomic_DNA"/>
</dbReference>
<feature type="transmembrane region" description="Helical" evidence="1">
    <location>
        <begin position="39"/>
        <end position="60"/>
    </location>
</feature>
<evidence type="ECO:0000256" key="1">
    <source>
        <dbReference type="SAM" id="Phobius"/>
    </source>
</evidence>
<evidence type="ECO:0000313" key="2">
    <source>
        <dbReference type="EMBL" id="MFC1401701.1"/>
    </source>
</evidence>
<feature type="transmembrane region" description="Helical" evidence="1">
    <location>
        <begin position="12"/>
        <end position="33"/>
    </location>
</feature>
<keyword evidence="1" id="KW-0472">Membrane</keyword>
<comment type="caution">
    <text evidence="2">The sequence shown here is derived from an EMBL/GenBank/DDBJ whole genome shotgun (WGS) entry which is preliminary data.</text>
</comment>
<keyword evidence="3" id="KW-1185">Reference proteome</keyword>
<name>A0ABV6UJS5_9ACTN</name>
<evidence type="ECO:0000313" key="3">
    <source>
        <dbReference type="Proteomes" id="UP001592528"/>
    </source>
</evidence>
<proteinExistence type="predicted"/>
<sequence>MDIQGPSANRRSHLLIGICASLPLSITWSALLLTHAVSGGALTGVAVSVAVTGLLSALIVRSRFHCDN</sequence>